<dbReference type="GO" id="GO:0009366">
    <property type="term" value="C:enterobactin synthetase complex"/>
    <property type="evidence" value="ECO:0007669"/>
    <property type="project" value="TreeGrafter"/>
</dbReference>
<dbReference type="AlphaFoldDB" id="A0A1M4ELV7"/>
<dbReference type="GO" id="GO:0043041">
    <property type="term" value="P:amino acid activation for nonribosomal peptide biosynthetic process"/>
    <property type="evidence" value="ECO:0007669"/>
    <property type="project" value="TreeGrafter"/>
</dbReference>
<dbReference type="EMBL" id="LT559118">
    <property type="protein sequence ID" value="SBO99827.1"/>
    <property type="molecule type" value="Genomic_DNA"/>
</dbReference>
<sequence length="76" mass="8196">MDKADDVVLAEWCDVLDVDAPSADDDFFELGGNSLLAVTLIERIESRLGVEVPLEQFFVDGRLGTLLDGARSAGAR</sequence>
<dbReference type="PANTHER" id="PTHR45527:SF1">
    <property type="entry name" value="FATTY ACID SYNTHASE"/>
    <property type="match status" value="1"/>
</dbReference>
<feature type="domain" description="Carrier" evidence="3">
    <location>
        <begin position="1"/>
        <end position="76"/>
    </location>
</feature>
<proteinExistence type="predicted"/>
<dbReference type="InterPro" id="IPR029058">
    <property type="entry name" value="AB_hydrolase_fold"/>
</dbReference>
<keyword evidence="1" id="KW-0596">Phosphopantetheine</keyword>
<dbReference type="InterPro" id="IPR006162">
    <property type="entry name" value="Ppantetheine_attach_site"/>
</dbReference>
<evidence type="ECO:0000313" key="4">
    <source>
        <dbReference type="EMBL" id="SBO99827.1"/>
    </source>
</evidence>
<dbReference type="SUPFAM" id="SSF47336">
    <property type="entry name" value="ACP-like"/>
    <property type="match status" value="1"/>
</dbReference>
<dbReference type="PANTHER" id="PTHR45527">
    <property type="entry name" value="NONRIBOSOMAL PEPTIDE SYNTHETASE"/>
    <property type="match status" value="1"/>
</dbReference>
<dbReference type="GO" id="GO:0005829">
    <property type="term" value="C:cytosol"/>
    <property type="evidence" value="ECO:0007669"/>
    <property type="project" value="TreeGrafter"/>
</dbReference>
<accession>A0A1M4ELV7</accession>
<dbReference type="GO" id="GO:0031177">
    <property type="term" value="F:phosphopantetheine binding"/>
    <property type="evidence" value="ECO:0007669"/>
    <property type="project" value="InterPro"/>
</dbReference>
<organism evidence="4">
    <name type="scientific">Nonomuraea gerenzanensis</name>
    <dbReference type="NCBI Taxonomy" id="93944"/>
    <lineage>
        <taxon>Bacteria</taxon>
        <taxon>Bacillati</taxon>
        <taxon>Actinomycetota</taxon>
        <taxon>Actinomycetes</taxon>
        <taxon>Streptosporangiales</taxon>
        <taxon>Streptosporangiaceae</taxon>
        <taxon>Nonomuraea</taxon>
    </lineage>
</organism>
<reference evidence="4" key="1">
    <citation type="submission" date="2016-04" db="EMBL/GenBank/DDBJ databases">
        <authorList>
            <person name="Evans L.H."/>
            <person name="Alamgir A."/>
            <person name="Owens N."/>
            <person name="Weber N.D."/>
            <person name="Virtaneva K."/>
            <person name="Barbian K."/>
            <person name="Babar A."/>
            <person name="Rosenke K."/>
        </authorList>
    </citation>
    <scope>NUCLEOTIDE SEQUENCE</scope>
    <source>
        <strain evidence="4">Nono1</strain>
    </source>
</reference>
<gene>
    <name evidence="4" type="ORF">BN4615_P9343</name>
</gene>
<dbReference type="PROSITE" id="PS00012">
    <property type="entry name" value="PHOSPHOPANTETHEINE"/>
    <property type="match status" value="1"/>
</dbReference>
<dbReference type="GO" id="GO:0047527">
    <property type="term" value="F:2,3-dihydroxybenzoate-serine ligase activity"/>
    <property type="evidence" value="ECO:0007669"/>
    <property type="project" value="TreeGrafter"/>
</dbReference>
<dbReference type="InterPro" id="IPR036736">
    <property type="entry name" value="ACP-like_sf"/>
</dbReference>
<dbReference type="GO" id="GO:0009239">
    <property type="term" value="P:enterobactin biosynthetic process"/>
    <property type="evidence" value="ECO:0007669"/>
    <property type="project" value="TreeGrafter"/>
</dbReference>
<evidence type="ECO:0000259" key="3">
    <source>
        <dbReference type="PROSITE" id="PS50075"/>
    </source>
</evidence>
<dbReference type="Pfam" id="PF00550">
    <property type="entry name" value="PP-binding"/>
    <property type="match status" value="1"/>
</dbReference>
<dbReference type="PROSITE" id="PS50075">
    <property type="entry name" value="CARRIER"/>
    <property type="match status" value="1"/>
</dbReference>
<dbReference type="SMART" id="SM00823">
    <property type="entry name" value="PKS_PP"/>
    <property type="match status" value="1"/>
</dbReference>
<name>A0A1M4ELV7_9ACTN</name>
<dbReference type="Gene3D" id="3.40.50.1820">
    <property type="entry name" value="alpha/beta hydrolase"/>
    <property type="match status" value="1"/>
</dbReference>
<dbReference type="RefSeq" id="WP_225268466.1">
    <property type="nucleotide sequence ID" value="NZ_CP084058.1"/>
</dbReference>
<dbReference type="InterPro" id="IPR009081">
    <property type="entry name" value="PP-bd_ACP"/>
</dbReference>
<evidence type="ECO:0000256" key="1">
    <source>
        <dbReference type="ARBA" id="ARBA00022450"/>
    </source>
</evidence>
<dbReference type="InterPro" id="IPR020806">
    <property type="entry name" value="PKS_PP-bd"/>
</dbReference>
<keyword evidence="2" id="KW-0597">Phosphoprotein</keyword>
<protein>
    <recommendedName>
        <fullName evidence="3">Carrier domain-containing protein</fullName>
    </recommendedName>
</protein>
<evidence type="ECO:0000256" key="2">
    <source>
        <dbReference type="ARBA" id="ARBA00022553"/>
    </source>
</evidence>